<dbReference type="Proteomes" id="UP001642484">
    <property type="component" value="Unassembled WGS sequence"/>
</dbReference>
<evidence type="ECO:0000313" key="4">
    <source>
        <dbReference type="Proteomes" id="UP001642484"/>
    </source>
</evidence>
<reference evidence="3 4" key="1">
    <citation type="submission" date="2024-02" db="EMBL/GenBank/DDBJ databases">
        <authorList>
            <person name="Chen Y."/>
            <person name="Shah S."/>
            <person name="Dougan E. K."/>
            <person name="Thang M."/>
            <person name="Chan C."/>
        </authorList>
    </citation>
    <scope>NUCLEOTIDE SEQUENCE [LARGE SCALE GENOMIC DNA]</scope>
</reference>
<evidence type="ECO:0000256" key="1">
    <source>
        <dbReference type="SAM" id="MobiDB-lite"/>
    </source>
</evidence>
<keyword evidence="2" id="KW-0472">Membrane</keyword>
<evidence type="ECO:0000313" key="3">
    <source>
        <dbReference type="EMBL" id="CAK9091867.1"/>
    </source>
</evidence>
<keyword evidence="2" id="KW-1133">Transmembrane helix</keyword>
<keyword evidence="4" id="KW-1185">Reference proteome</keyword>
<sequence>MKGIFLKQEEQGRWPPSVDDLAFGPPEVVIRFDTGRDLGRRGEQSDPRRRGLTSAAARRMRQGEQSLREMKVKEMVLAWIVVATLLTLVLLFCCKVPPLVSLGPRK</sequence>
<feature type="region of interest" description="Disordered" evidence="1">
    <location>
        <begin position="35"/>
        <end position="60"/>
    </location>
</feature>
<comment type="caution">
    <text evidence="3">The sequence shown here is derived from an EMBL/GenBank/DDBJ whole genome shotgun (WGS) entry which is preliminary data.</text>
</comment>
<organism evidence="3 4">
    <name type="scientific">Durusdinium trenchii</name>
    <dbReference type="NCBI Taxonomy" id="1381693"/>
    <lineage>
        <taxon>Eukaryota</taxon>
        <taxon>Sar</taxon>
        <taxon>Alveolata</taxon>
        <taxon>Dinophyceae</taxon>
        <taxon>Suessiales</taxon>
        <taxon>Symbiodiniaceae</taxon>
        <taxon>Durusdinium</taxon>
    </lineage>
</organism>
<protein>
    <submittedName>
        <fullName evidence="3">Uncharacterized protein</fullName>
    </submittedName>
</protein>
<keyword evidence="2" id="KW-0812">Transmembrane</keyword>
<evidence type="ECO:0000256" key="2">
    <source>
        <dbReference type="SAM" id="Phobius"/>
    </source>
</evidence>
<proteinExistence type="predicted"/>
<dbReference type="EMBL" id="CAXAMN010025028">
    <property type="protein sequence ID" value="CAK9091867.1"/>
    <property type="molecule type" value="Genomic_DNA"/>
</dbReference>
<feature type="compositionally biased region" description="Basic and acidic residues" evidence="1">
    <location>
        <begin position="35"/>
        <end position="49"/>
    </location>
</feature>
<name>A0ABP0QY84_9DINO</name>
<gene>
    <name evidence="3" type="ORF">CCMP2556_LOCUS44021</name>
</gene>
<accession>A0ABP0QY84</accession>
<feature type="transmembrane region" description="Helical" evidence="2">
    <location>
        <begin position="76"/>
        <end position="100"/>
    </location>
</feature>